<dbReference type="Pfam" id="PF00520">
    <property type="entry name" value="Ion_trans"/>
    <property type="match status" value="1"/>
</dbReference>
<reference evidence="8" key="1">
    <citation type="submission" date="2021-01" db="EMBL/GenBank/DDBJ databases">
        <authorList>
            <person name="Corre E."/>
            <person name="Pelletier E."/>
            <person name="Niang G."/>
            <person name="Scheremetjew M."/>
            <person name="Finn R."/>
            <person name="Kale V."/>
            <person name="Holt S."/>
            <person name="Cochrane G."/>
            <person name="Meng A."/>
            <person name="Brown T."/>
            <person name="Cohen L."/>
        </authorList>
    </citation>
    <scope>NUCLEOTIDE SEQUENCE</scope>
    <source>
        <strain evidence="8">CCMP2877</strain>
    </source>
</reference>
<comment type="subcellular location">
    <subcellularLocation>
        <location evidence="1">Membrane</location>
        <topology evidence="1">Multi-pass membrane protein</topology>
    </subcellularLocation>
</comment>
<evidence type="ECO:0000313" key="7">
    <source>
        <dbReference type="EMBL" id="CAD9259098.1"/>
    </source>
</evidence>
<feature type="transmembrane region" description="Helical" evidence="5">
    <location>
        <begin position="39"/>
        <end position="58"/>
    </location>
</feature>
<sequence>MRWLNHSSELKDIIVAEDDEAGDIEDPFLVLHPEGRARAGWDILLALFMIYLSFMLPFRVGVLTTREDEAFARRNPEVVAFDLFVDAMFFIDIFLNFRTAYYNAAKQHWEWRTEKMAMHYICAGTFAFDVLASLPAAVNVATGGDDVDTSFRFAKLLRFGRFFRLLRLFHVARVVRASQKLTFLYKLWVRYVGRTEGTGRLLWWIMMMGLLTHWLACFFVLLGDPNGTDESCAEFAVPPGDCTWLEVNQVFLRGIDYRYFLAVHWSVQTLTTVGYGNVSINTNAEFIYQSLMMILGVSWYAYVVGAASQALHNWDIRKQSLDGKMQVVNDFIGDAKLPTSLATAVRNHFHKVYAIEAENEARSLNYNTGALIHELPLYVKHRVVSQLASPTLEAT</sequence>
<dbReference type="EMBL" id="HBGJ01027533">
    <property type="protein sequence ID" value="CAD9259100.1"/>
    <property type="molecule type" value="Transcribed_RNA"/>
</dbReference>
<keyword evidence="4 5" id="KW-0472">Membrane</keyword>
<dbReference type="InterPro" id="IPR005821">
    <property type="entry name" value="Ion_trans_dom"/>
</dbReference>
<accession>A0A6U4IF45</accession>
<evidence type="ECO:0000259" key="6">
    <source>
        <dbReference type="Pfam" id="PF00520"/>
    </source>
</evidence>
<feature type="transmembrane region" description="Helical" evidence="5">
    <location>
        <begin position="78"/>
        <end position="97"/>
    </location>
</feature>
<evidence type="ECO:0000256" key="3">
    <source>
        <dbReference type="ARBA" id="ARBA00022989"/>
    </source>
</evidence>
<dbReference type="InterPro" id="IPR003938">
    <property type="entry name" value="K_chnl_volt-dep_EAG/ELK/ERG"/>
</dbReference>
<feature type="transmembrane region" description="Helical" evidence="5">
    <location>
        <begin position="201"/>
        <end position="222"/>
    </location>
</feature>
<keyword evidence="2 5" id="KW-0812">Transmembrane</keyword>
<feature type="domain" description="Ion transport" evidence="6">
    <location>
        <begin position="41"/>
        <end position="311"/>
    </location>
</feature>
<gene>
    <name evidence="7" type="ORF">PPAR1163_LOCUS17472</name>
    <name evidence="8" type="ORF">PPAR1163_LOCUS17474</name>
</gene>
<feature type="transmembrane region" description="Helical" evidence="5">
    <location>
        <begin position="286"/>
        <end position="308"/>
    </location>
</feature>
<evidence type="ECO:0000313" key="8">
    <source>
        <dbReference type="EMBL" id="CAD9259100.1"/>
    </source>
</evidence>
<evidence type="ECO:0000256" key="4">
    <source>
        <dbReference type="ARBA" id="ARBA00023136"/>
    </source>
</evidence>
<protein>
    <recommendedName>
        <fullName evidence="6">Ion transport domain-containing protein</fullName>
    </recommendedName>
</protein>
<dbReference type="InterPro" id="IPR050818">
    <property type="entry name" value="KCNH_animal-type"/>
</dbReference>
<dbReference type="PANTHER" id="PTHR10217">
    <property type="entry name" value="VOLTAGE AND LIGAND GATED POTASSIUM CHANNEL"/>
    <property type="match status" value="1"/>
</dbReference>
<dbReference type="GO" id="GO:0042391">
    <property type="term" value="P:regulation of membrane potential"/>
    <property type="evidence" value="ECO:0007669"/>
    <property type="project" value="TreeGrafter"/>
</dbReference>
<evidence type="ECO:0000256" key="5">
    <source>
        <dbReference type="SAM" id="Phobius"/>
    </source>
</evidence>
<proteinExistence type="predicted"/>
<dbReference type="GO" id="GO:0005886">
    <property type="term" value="C:plasma membrane"/>
    <property type="evidence" value="ECO:0007669"/>
    <property type="project" value="TreeGrafter"/>
</dbReference>
<keyword evidence="3 5" id="KW-1133">Transmembrane helix</keyword>
<name>A0A6U4IF45_9STRA</name>
<evidence type="ECO:0000256" key="1">
    <source>
        <dbReference type="ARBA" id="ARBA00004141"/>
    </source>
</evidence>
<dbReference type="PANTHER" id="PTHR10217:SF435">
    <property type="entry name" value="POTASSIUM VOLTAGE-GATED CHANNEL PROTEIN EAG"/>
    <property type="match status" value="1"/>
</dbReference>
<dbReference type="Gene3D" id="1.10.287.70">
    <property type="match status" value="1"/>
</dbReference>
<dbReference type="EMBL" id="HBGJ01027531">
    <property type="protein sequence ID" value="CAD9259098.1"/>
    <property type="molecule type" value="Transcribed_RNA"/>
</dbReference>
<organism evidence="8">
    <name type="scientific">Phaeomonas parva</name>
    <dbReference type="NCBI Taxonomy" id="124430"/>
    <lineage>
        <taxon>Eukaryota</taxon>
        <taxon>Sar</taxon>
        <taxon>Stramenopiles</taxon>
        <taxon>Ochrophyta</taxon>
        <taxon>Pinguiophyceae</taxon>
        <taxon>Pinguiochrysidales</taxon>
        <taxon>Pinguiochrysidaceae</taxon>
        <taxon>Phaeomonas</taxon>
    </lineage>
</organism>
<dbReference type="GO" id="GO:0005249">
    <property type="term" value="F:voltage-gated potassium channel activity"/>
    <property type="evidence" value="ECO:0007669"/>
    <property type="project" value="InterPro"/>
</dbReference>
<dbReference type="PRINTS" id="PR01463">
    <property type="entry name" value="EAGCHANLFMLY"/>
</dbReference>
<dbReference type="SUPFAM" id="SSF81324">
    <property type="entry name" value="Voltage-gated potassium channels"/>
    <property type="match status" value="1"/>
</dbReference>
<evidence type="ECO:0000256" key="2">
    <source>
        <dbReference type="ARBA" id="ARBA00022692"/>
    </source>
</evidence>
<dbReference type="AlphaFoldDB" id="A0A6U4IF45"/>